<comment type="similarity">
    <text evidence="1">Belongs to the yippee family.</text>
</comment>
<dbReference type="Pfam" id="PF03226">
    <property type="entry name" value="Yippee-Mis18"/>
    <property type="match status" value="1"/>
</dbReference>
<reference evidence="6 7" key="1">
    <citation type="submission" date="2021-07" db="EMBL/GenBank/DDBJ databases">
        <authorList>
            <person name="Imarazene B."/>
            <person name="Zahm M."/>
            <person name="Klopp C."/>
            <person name="Cabau C."/>
            <person name="Beille S."/>
            <person name="Jouanno E."/>
            <person name="Castinel A."/>
            <person name="Lluch J."/>
            <person name="Gil L."/>
            <person name="Kuchtly C."/>
            <person name="Lopez Roques C."/>
            <person name="Donnadieu C."/>
            <person name="Parrinello H."/>
            <person name="Journot L."/>
            <person name="Du K."/>
            <person name="Schartl M."/>
            <person name="Retaux S."/>
            <person name="Guiguen Y."/>
        </authorList>
    </citation>
    <scope>NUCLEOTIDE SEQUENCE [LARGE SCALE GENOMIC DNA]</scope>
    <source>
        <strain evidence="6">Pach_M1</strain>
        <tissue evidence="6">Testis</tissue>
    </source>
</reference>
<evidence type="ECO:0000256" key="3">
    <source>
        <dbReference type="ARBA" id="ARBA00022833"/>
    </source>
</evidence>
<dbReference type="InterPro" id="IPR004910">
    <property type="entry name" value="Yippee/Mis18/Cereblon"/>
</dbReference>
<accession>A0A8T2KYH3</accession>
<feature type="compositionally biased region" description="Basic and acidic residues" evidence="4">
    <location>
        <begin position="36"/>
        <end position="57"/>
    </location>
</feature>
<evidence type="ECO:0000256" key="2">
    <source>
        <dbReference type="ARBA" id="ARBA00022723"/>
    </source>
</evidence>
<gene>
    <name evidence="6" type="primary">YPEL1</name>
    <name evidence="6" type="ORF">AMEX_G23776</name>
</gene>
<feature type="domain" description="Yippee" evidence="5">
    <location>
        <begin position="157"/>
        <end position="254"/>
    </location>
</feature>
<dbReference type="PROSITE" id="PS51792">
    <property type="entry name" value="YIPPEE"/>
    <property type="match status" value="1"/>
</dbReference>
<organism evidence="6 7">
    <name type="scientific">Astyanax mexicanus</name>
    <name type="common">Blind cave fish</name>
    <name type="synonym">Astyanax fasciatus mexicanus</name>
    <dbReference type="NCBI Taxonomy" id="7994"/>
    <lineage>
        <taxon>Eukaryota</taxon>
        <taxon>Metazoa</taxon>
        <taxon>Chordata</taxon>
        <taxon>Craniata</taxon>
        <taxon>Vertebrata</taxon>
        <taxon>Euteleostomi</taxon>
        <taxon>Actinopterygii</taxon>
        <taxon>Neopterygii</taxon>
        <taxon>Teleostei</taxon>
        <taxon>Ostariophysi</taxon>
        <taxon>Characiformes</taxon>
        <taxon>Characoidei</taxon>
        <taxon>Acestrorhamphidae</taxon>
        <taxon>Acestrorhamphinae</taxon>
        <taxon>Astyanax</taxon>
    </lineage>
</organism>
<dbReference type="GO" id="GO:0046872">
    <property type="term" value="F:metal ion binding"/>
    <property type="evidence" value="ECO:0007669"/>
    <property type="project" value="UniProtKB-KW"/>
</dbReference>
<name>A0A8T2KYH3_ASTMX</name>
<protein>
    <submittedName>
        <fullName evidence="6">Protein yippee-like 1</fullName>
    </submittedName>
</protein>
<evidence type="ECO:0000259" key="5">
    <source>
        <dbReference type="PROSITE" id="PS51792"/>
    </source>
</evidence>
<dbReference type="EMBL" id="JAICCE010000020">
    <property type="protein sequence ID" value="KAG9263717.1"/>
    <property type="molecule type" value="Genomic_DNA"/>
</dbReference>
<evidence type="ECO:0000256" key="1">
    <source>
        <dbReference type="ARBA" id="ARBA00005613"/>
    </source>
</evidence>
<dbReference type="Proteomes" id="UP000752171">
    <property type="component" value="Unassembled WGS sequence"/>
</dbReference>
<dbReference type="AlphaFoldDB" id="A0A8T2KYH3"/>
<keyword evidence="2" id="KW-0479">Metal-binding</keyword>
<dbReference type="OrthoDB" id="6407410at2759"/>
<keyword evidence="3" id="KW-0862">Zinc</keyword>
<dbReference type="InterPro" id="IPR039058">
    <property type="entry name" value="Yippee_fam"/>
</dbReference>
<evidence type="ECO:0000313" key="6">
    <source>
        <dbReference type="EMBL" id="KAG9263717.1"/>
    </source>
</evidence>
<dbReference type="InterPro" id="IPR034751">
    <property type="entry name" value="Yippee"/>
</dbReference>
<proteinExistence type="inferred from homology"/>
<evidence type="ECO:0000313" key="7">
    <source>
        <dbReference type="Proteomes" id="UP000752171"/>
    </source>
</evidence>
<evidence type="ECO:0000256" key="4">
    <source>
        <dbReference type="SAM" id="MobiDB-lite"/>
    </source>
</evidence>
<dbReference type="PANTHER" id="PTHR13848">
    <property type="entry name" value="PROTEIN YIPPEE-LIKE CG15309-RELATED"/>
    <property type="match status" value="1"/>
</dbReference>
<comment type="caution">
    <text evidence="6">The sequence shown here is derived from an EMBL/GenBank/DDBJ whole genome shotgun (WGS) entry which is preliminary data.</text>
</comment>
<sequence>MREENTGLKRVFFIQRGNFNQVPISLNVPSLDCGRKPENPEETHADTGRTCKLHTERPGSPQPGIEPRPSCCEVEVLPTAPPCRPPRHRAAHTVNGIKGVLTPQTSTTALTCVLHCFHCEPSWAERPFLLRSRAVSPATATMTRSKTFQAYLPNCHRTYSCIHCRAHLANHDELISKSFQGSQGRAYLFNSVVNVGCGPAEERVLLTGLHAVADIYCENCKTTLGWKYEHAFESSQKYKEGKFIIELAHMIKDNGWD</sequence>
<feature type="region of interest" description="Disordered" evidence="4">
    <location>
        <begin position="36"/>
        <end position="65"/>
    </location>
</feature>